<dbReference type="EMBL" id="JAMZIH010000448">
    <property type="protein sequence ID" value="KAJ1679335.1"/>
    <property type="molecule type" value="Genomic_DNA"/>
</dbReference>
<name>A0ACC1HTG4_9FUNG</name>
<organism evidence="1 2">
    <name type="scientific">Spiromyces aspiralis</name>
    <dbReference type="NCBI Taxonomy" id="68401"/>
    <lineage>
        <taxon>Eukaryota</taxon>
        <taxon>Fungi</taxon>
        <taxon>Fungi incertae sedis</taxon>
        <taxon>Zoopagomycota</taxon>
        <taxon>Kickxellomycotina</taxon>
        <taxon>Kickxellomycetes</taxon>
        <taxon>Kickxellales</taxon>
        <taxon>Kickxellaceae</taxon>
        <taxon>Spiromyces</taxon>
    </lineage>
</organism>
<feature type="non-terminal residue" evidence="1">
    <location>
        <position position="223"/>
    </location>
</feature>
<dbReference type="Proteomes" id="UP001145114">
    <property type="component" value="Unassembled WGS sequence"/>
</dbReference>
<keyword evidence="1" id="KW-0067">ATP-binding</keyword>
<sequence length="223" mass="23066">MDKLAPAEPAGSTTSSFLPSPTSADRASAPASPSLSPRVGAVSPTTKTPLLLNLQGDSKARLYGTTTVAAAPGPASPTSTGAGGGGDEKPTTKAGRKDGIFRLLKLAKGEAKLLGSAVGLLFISSSVTMAVPFSMGKIIDMVTDPAFPVPFDLTLTQVFAGLGGLFVVGAAANTGRVMLIRTAGERMIAKLRTKLFRHLMRQDMVFFDKNRSGDLVSRLSVDT</sequence>
<reference evidence="1" key="1">
    <citation type="submission" date="2022-06" db="EMBL/GenBank/DDBJ databases">
        <title>Phylogenomic reconstructions and comparative analyses of Kickxellomycotina fungi.</title>
        <authorList>
            <person name="Reynolds N.K."/>
            <person name="Stajich J.E."/>
            <person name="Barry K."/>
            <person name="Grigoriev I.V."/>
            <person name="Crous P."/>
            <person name="Smith M.E."/>
        </authorList>
    </citation>
    <scope>NUCLEOTIDE SEQUENCE</scope>
    <source>
        <strain evidence="1">RSA 2271</strain>
    </source>
</reference>
<evidence type="ECO:0000313" key="2">
    <source>
        <dbReference type="Proteomes" id="UP001145114"/>
    </source>
</evidence>
<gene>
    <name evidence="1" type="primary">MDL1_1</name>
    <name evidence="1" type="ORF">EV182_002267</name>
</gene>
<comment type="caution">
    <text evidence="1">The sequence shown here is derived from an EMBL/GenBank/DDBJ whole genome shotgun (WGS) entry which is preliminary data.</text>
</comment>
<keyword evidence="1" id="KW-0547">Nucleotide-binding</keyword>
<proteinExistence type="predicted"/>
<protein>
    <submittedName>
        <fullName evidence="1">ATP-binding cassette permease mdl1</fullName>
    </submittedName>
</protein>
<keyword evidence="2" id="KW-1185">Reference proteome</keyword>
<evidence type="ECO:0000313" key="1">
    <source>
        <dbReference type="EMBL" id="KAJ1679335.1"/>
    </source>
</evidence>
<accession>A0ACC1HTG4</accession>